<dbReference type="InterPro" id="IPR036568">
    <property type="entry name" value="GGCT-like_sf"/>
</dbReference>
<dbReference type="InterPro" id="IPR013024">
    <property type="entry name" value="GGCT-like"/>
</dbReference>
<evidence type="ECO:0000256" key="3">
    <source>
        <dbReference type="ARBA" id="ARBA00030602"/>
    </source>
</evidence>
<comment type="caution">
    <text evidence="5">The sequence shown here is derived from an EMBL/GenBank/DDBJ whole genome shotgun (WGS) entry which is preliminary data.</text>
</comment>
<evidence type="ECO:0000259" key="4">
    <source>
        <dbReference type="Pfam" id="PF06094"/>
    </source>
</evidence>
<dbReference type="SUPFAM" id="SSF110857">
    <property type="entry name" value="Gamma-glutamyl cyclotransferase-like"/>
    <property type="match status" value="1"/>
</dbReference>
<keyword evidence="2" id="KW-0808">Transferase</keyword>
<dbReference type="EMBL" id="CAUWAG010000020">
    <property type="protein sequence ID" value="CAJ2514282.1"/>
    <property type="molecule type" value="Genomic_DNA"/>
</dbReference>
<evidence type="ECO:0000313" key="6">
    <source>
        <dbReference type="Proteomes" id="UP001295740"/>
    </source>
</evidence>
<feature type="domain" description="Gamma-glutamylcyclotransferase AIG2-like" evidence="4">
    <location>
        <begin position="28"/>
        <end position="144"/>
    </location>
</feature>
<protein>
    <recommendedName>
        <fullName evidence="3">Putative gamma-glutamylcyclotransferase</fullName>
    </recommendedName>
</protein>
<evidence type="ECO:0000256" key="2">
    <source>
        <dbReference type="ARBA" id="ARBA00022679"/>
    </source>
</evidence>
<evidence type="ECO:0000256" key="1">
    <source>
        <dbReference type="ARBA" id="ARBA00008861"/>
    </source>
</evidence>
<sequence>MATAGSPGGGNPTLDALMAAIREDKEMYFFYGSLMDAGILQRVTGLREKPTLTPARIEGYRIKMWVQYPALLDGDPGSMVHGMACVVEGAQAKDRLEQYETVNYKKVWCTIQMGNGTYVSGTTFMWAGDKSDLKEGTFDLKDWQMEHVLDGL</sequence>
<dbReference type="InterPro" id="IPR045038">
    <property type="entry name" value="AIG2-like"/>
</dbReference>
<dbReference type="Gene3D" id="3.10.490.10">
    <property type="entry name" value="Gamma-glutamyl cyclotransferase-like"/>
    <property type="match status" value="1"/>
</dbReference>
<dbReference type="CDD" id="cd06661">
    <property type="entry name" value="GGCT_like"/>
    <property type="match status" value="1"/>
</dbReference>
<dbReference type="GO" id="GO:0016740">
    <property type="term" value="F:transferase activity"/>
    <property type="evidence" value="ECO:0007669"/>
    <property type="project" value="UniProtKB-KW"/>
</dbReference>
<dbReference type="PANTHER" id="PTHR31544:SF4">
    <property type="entry name" value="GAMMA-GLUTAMYLCYCLOTRANSFERASE-RELATED"/>
    <property type="match status" value="1"/>
</dbReference>
<proteinExistence type="inferred from homology"/>
<evidence type="ECO:0000313" key="5">
    <source>
        <dbReference type="EMBL" id="CAJ2514282.1"/>
    </source>
</evidence>
<dbReference type="Pfam" id="PF06094">
    <property type="entry name" value="GGACT"/>
    <property type="match status" value="1"/>
</dbReference>
<accession>A0AAI8YP04</accession>
<dbReference type="AlphaFoldDB" id="A0AAI8YP04"/>
<dbReference type="InterPro" id="IPR009288">
    <property type="entry name" value="AIG2-like_dom"/>
</dbReference>
<gene>
    <name evidence="5" type="ORF">KHLLAP_LOCUS14750</name>
</gene>
<dbReference type="PANTHER" id="PTHR31544">
    <property type="entry name" value="AIG2-LIKE PROTEIN D"/>
    <property type="match status" value="1"/>
</dbReference>
<reference evidence="5" key="1">
    <citation type="submission" date="2023-10" db="EMBL/GenBank/DDBJ databases">
        <authorList>
            <person name="Hackl T."/>
        </authorList>
    </citation>
    <scope>NUCLEOTIDE SEQUENCE</scope>
</reference>
<keyword evidence="6" id="KW-1185">Reference proteome</keyword>
<dbReference type="Proteomes" id="UP001295740">
    <property type="component" value="Unassembled WGS sequence"/>
</dbReference>
<comment type="similarity">
    <text evidence="1">Belongs to the gamma-glutamylcyclotransferase family.</text>
</comment>
<name>A0AAI8YP04_9PEZI</name>
<organism evidence="5 6">
    <name type="scientific">Anthostomella pinea</name>
    <dbReference type="NCBI Taxonomy" id="933095"/>
    <lineage>
        <taxon>Eukaryota</taxon>
        <taxon>Fungi</taxon>
        <taxon>Dikarya</taxon>
        <taxon>Ascomycota</taxon>
        <taxon>Pezizomycotina</taxon>
        <taxon>Sordariomycetes</taxon>
        <taxon>Xylariomycetidae</taxon>
        <taxon>Xylariales</taxon>
        <taxon>Xylariaceae</taxon>
        <taxon>Anthostomella</taxon>
    </lineage>
</organism>